<evidence type="ECO:0000313" key="3">
    <source>
        <dbReference type="Proteomes" id="UP000190188"/>
    </source>
</evidence>
<dbReference type="EMBL" id="MSZX01000003">
    <property type="protein sequence ID" value="OPA79221.1"/>
    <property type="molecule type" value="Genomic_DNA"/>
</dbReference>
<protein>
    <recommendedName>
        <fullName evidence="4">DUF4367 domain-containing protein</fullName>
    </recommendedName>
</protein>
<name>A0A1T2XH63_9BACL</name>
<sequence length="329" mass="37224">MSIEEKLRQEYLQESRRLETFPSLDRHVLDIYRKEMKKNRGMVDMARRTKLPKIAAVLLIVGLLSGFAYVGGKLLFQENQGPWRVEARTSGDNFTLQHISAEQIRSKMAEVKSTLAAGEAAVIYFADLEKEANPLLRQVPMVGVSQPELVSDWNQWQGRLQEHDISVPVPQVIAGQFTFEAGQLGSPLVGDLDKEGLRMLDQLKQESQDTGNSIVWQKVQGYNPVLETYSYTYHSEAGERLFVTLVEAPAEKISMKLTLPDSTAYEEVSIHGVKAHYTSHSQMFYSESNQYQELFWTQTYGEHSYMVKVGSDSPNITKAQLIQAAESIQ</sequence>
<reference evidence="2 3" key="1">
    <citation type="submission" date="2017-01" db="EMBL/GenBank/DDBJ databases">
        <title>Genome analysis of Paenibacillus selenitrireducens ES3-24.</title>
        <authorList>
            <person name="Xu D."/>
            <person name="Yao R."/>
            <person name="Zheng S."/>
        </authorList>
    </citation>
    <scope>NUCLEOTIDE SEQUENCE [LARGE SCALE GENOMIC DNA]</scope>
    <source>
        <strain evidence="2 3">ES3-24</strain>
    </source>
</reference>
<dbReference type="OrthoDB" id="2471945at2"/>
<feature type="transmembrane region" description="Helical" evidence="1">
    <location>
        <begin position="54"/>
        <end position="76"/>
    </location>
</feature>
<dbReference type="AlphaFoldDB" id="A0A1T2XH63"/>
<keyword evidence="1" id="KW-1133">Transmembrane helix</keyword>
<dbReference type="Proteomes" id="UP000190188">
    <property type="component" value="Unassembled WGS sequence"/>
</dbReference>
<gene>
    <name evidence="2" type="ORF">BVG16_09010</name>
</gene>
<evidence type="ECO:0000256" key="1">
    <source>
        <dbReference type="SAM" id="Phobius"/>
    </source>
</evidence>
<evidence type="ECO:0000313" key="2">
    <source>
        <dbReference type="EMBL" id="OPA79221.1"/>
    </source>
</evidence>
<accession>A0A1T2XH63</accession>
<organism evidence="2 3">
    <name type="scientific">Paenibacillus selenitireducens</name>
    <dbReference type="NCBI Taxonomy" id="1324314"/>
    <lineage>
        <taxon>Bacteria</taxon>
        <taxon>Bacillati</taxon>
        <taxon>Bacillota</taxon>
        <taxon>Bacilli</taxon>
        <taxon>Bacillales</taxon>
        <taxon>Paenibacillaceae</taxon>
        <taxon>Paenibacillus</taxon>
    </lineage>
</organism>
<keyword evidence="1" id="KW-0812">Transmembrane</keyword>
<dbReference type="RefSeq" id="WP_078498221.1">
    <property type="nucleotide sequence ID" value="NZ_MSZX01000003.1"/>
</dbReference>
<evidence type="ECO:0008006" key="4">
    <source>
        <dbReference type="Google" id="ProtNLM"/>
    </source>
</evidence>
<comment type="caution">
    <text evidence="2">The sequence shown here is derived from an EMBL/GenBank/DDBJ whole genome shotgun (WGS) entry which is preliminary data.</text>
</comment>
<keyword evidence="3" id="KW-1185">Reference proteome</keyword>
<keyword evidence="1" id="KW-0472">Membrane</keyword>
<proteinExistence type="predicted"/>